<evidence type="ECO:0000313" key="2">
    <source>
        <dbReference type="EMBL" id="CAI6353165.1"/>
    </source>
</evidence>
<protein>
    <submittedName>
        <fullName evidence="2">Uncharacterized protein</fullName>
    </submittedName>
</protein>
<gene>
    <name evidence="2" type="ORF">MEUPH1_LOCUS9314</name>
</gene>
<dbReference type="Proteomes" id="UP001160148">
    <property type="component" value="Unassembled WGS sequence"/>
</dbReference>
<organism evidence="2 3">
    <name type="scientific">Macrosiphum euphorbiae</name>
    <name type="common">potato aphid</name>
    <dbReference type="NCBI Taxonomy" id="13131"/>
    <lineage>
        <taxon>Eukaryota</taxon>
        <taxon>Metazoa</taxon>
        <taxon>Ecdysozoa</taxon>
        <taxon>Arthropoda</taxon>
        <taxon>Hexapoda</taxon>
        <taxon>Insecta</taxon>
        <taxon>Pterygota</taxon>
        <taxon>Neoptera</taxon>
        <taxon>Paraneoptera</taxon>
        <taxon>Hemiptera</taxon>
        <taxon>Sternorrhyncha</taxon>
        <taxon>Aphidomorpha</taxon>
        <taxon>Aphidoidea</taxon>
        <taxon>Aphididae</taxon>
        <taxon>Macrosiphini</taxon>
        <taxon>Macrosiphum</taxon>
    </lineage>
</organism>
<feature type="region of interest" description="Disordered" evidence="1">
    <location>
        <begin position="34"/>
        <end position="76"/>
    </location>
</feature>
<evidence type="ECO:0000313" key="3">
    <source>
        <dbReference type="Proteomes" id="UP001160148"/>
    </source>
</evidence>
<feature type="compositionally biased region" description="Polar residues" evidence="1">
    <location>
        <begin position="37"/>
        <end position="61"/>
    </location>
</feature>
<proteinExistence type="predicted"/>
<comment type="caution">
    <text evidence="2">The sequence shown here is derived from an EMBL/GenBank/DDBJ whole genome shotgun (WGS) entry which is preliminary data.</text>
</comment>
<name>A0AAV0WBA3_9HEMI</name>
<dbReference type="AlphaFoldDB" id="A0AAV0WBA3"/>
<evidence type="ECO:0000256" key="1">
    <source>
        <dbReference type="SAM" id="MobiDB-lite"/>
    </source>
</evidence>
<dbReference type="EMBL" id="CARXXK010000002">
    <property type="protein sequence ID" value="CAI6353165.1"/>
    <property type="molecule type" value="Genomic_DNA"/>
</dbReference>
<keyword evidence="3" id="KW-1185">Reference proteome</keyword>
<sequence length="76" mass="8856">MHRSVVELRRFNCDHEDVYSSRSTRHWILRANDPDVESQTGRRQSTMVNTRKTANRPNNNGYGKPRFVQHSQTGNG</sequence>
<accession>A0AAV0WBA3</accession>
<reference evidence="2 3" key="1">
    <citation type="submission" date="2023-01" db="EMBL/GenBank/DDBJ databases">
        <authorList>
            <person name="Whitehead M."/>
        </authorList>
    </citation>
    <scope>NUCLEOTIDE SEQUENCE [LARGE SCALE GENOMIC DNA]</scope>
</reference>